<evidence type="ECO:0000313" key="2">
    <source>
        <dbReference type="Proteomes" id="UP000789524"/>
    </source>
</evidence>
<sequence length="217" mass="25607">METLNDDKIDITKDSSHFENTELVDEIDKELMENTMEDDVVDNNLSGSVEILNAKLRCNDKFKFNYKIVKVYMYKHLHNIMHLNDEHIVDLFGFSKSQLNSIRFAFNKIQPHGDYDEFKMANFQFNMSEDDIFERLMHFKQVYKISSIVQMSIAIKSTNPNRYSNLVKRVKEHFNYKIATNNVKLYSRKTNVAIERLVIDVSRDPYMHPVIGKPILL</sequence>
<evidence type="ECO:0000313" key="1">
    <source>
        <dbReference type="EMBL" id="CAG9579550.1"/>
    </source>
</evidence>
<accession>A0A8J2R2F8</accession>
<organism evidence="1 2">
    <name type="scientific">Danaus chrysippus</name>
    <name type="common">African queen</name>
    <dbReference type="NCBI Taxonomy" id="151541"/>
    <lineage>
        <taxon>Eukaryota</taxon>
        <taxon>Metazoa</taxon>
        <taxon>Ecdysozoa</taxon>
        <taxon>Arthropoda</taxon>
        <taxon>Hexapoda</taxon>
        <taxon>Insecta</taxon>
        <taxon>Pterygota</taxon>
        <taxon>Neoptera</taxon>
        <taxon>Endopterygota</taxon>
        <taxon>Lepidoptera</taxon>
        <taxon>Glossata</taxon>
        <taxon>Ditrysia</taxon>
        <taxon>Papilionoidea</taxon>
        <taxon>Nymphalidae</taxon>
        <taxon>Danainae</taxon>
        <taxon>Danaini</taxon>
        <taxon>Danaina</taxon>
        <taxon>Danaus</taxon>
        <taxon>Anosia</taxon>
    </lineage>
</organism>
<keyword evidence="2" id="KW-1185">Reference proteome</keyword>
<reference evidence="1" key="1">
    <citation type="submission" date="2021-09" db="EMBL/GenBank/DDBJ databases">
        <authorList>
            <person name="Martin H S."/>
        </authorList>
    </citation>
    <scope>NUCLEOTIDE SEQUENCE</scope>
</reference>
<name>A0A8J2R2F8_9NEOP</name>
<comment type="caution">
    <text evidence="1">The sequence shown here is derived from an EMBL/GenBank/DDBJ whole genome shotgun (WGS) entry which is preliminary data.</text>
</comment>
<protein>
    <submittedName>
        <fullName evidence="1">(African queen) hypothetical protein</fullName>
    </submittedName>
</protein>
<proteinExistence type="predicted"/>
<dbReference type="AlphaFoldDB" id="A0A8J2R2F8"/>
<dbReference type="EMBL" id="CAKASE010000079">
    <property type="protein sequence ID" value="CAG9579550.1"/>
    <property type="molecule type" value="Genomic_DNA"/>
</dbReference>
<gene>
    <name evidence="1" type="ORF">DCHRY22_LOCUS13164</name>
</gene>
<dbReference type="Proteomes" id="UP000789524">
    <property type="component" value="Unassembled WGS sequence"/>
</dbReference>